<proteinExistence type="predicted"/>
<dbReference type="KEGG" id="tet:TTHERM_00840130"/>
<evidence type="ECO:0000313" key="2">
    <source>
        <dbReference type="EMBL" id="EAS05044.2"/>
    </source>
</evidence>
<evidence type="ECO:0000313" key="3">
    <source>
        <dbReference type="Proteomes" id="UP000009168"/>
    </source>
</evidence>
<dbReference type="AlphaFoldDB" id="I7MAQ3"/>
<dbReference type="EMBL" id="GG662429">
    <property type="protein sequence ID" value="EAS05044.2"/>
    <property type="molecule type" value="Genomic_DNA"/>
</dbReference>
<protein>
    <submittedName>
        <fullName evidence="2">Uncharacterized protein</fullName>
    </submittedName>
</protein>
<feature type="coiled-coil region" evidence="1">
    <location>
        <begin position="270"/>
        <end position="301"/>
    </location>
</feature>
<dbReference type="RefSeq" id="XP_001025289.2">
    <property type="nucleotide sequence ID" value="XM_001025289.2"/>
</dbReference>
<sequence length="334" mass="39390">MSRLGNQSVEKEVEDQFPNLDEPLIQKISHNVQDINEKIISNEKWILYIKKQKYMQAEVQFLKNFCEAFQIDLQTKYVNCDSFSNIQIPCLKIKNYLIEKNNFNDLIYQGFCQAKNIQDINTRKYYEYIVCLIEKINMAAEYEMWYDESTDYSYRSKYIQITQPLETLQNIFNYKLEKDAYKYFDIKNQADMIDRVKPLLADLEQSIHNVKYFKYQVDNSVGFCDIIVFSYLQAFFNNIPQSKLVKELDQLTNVQKFYLAFTNIKKSFPIEDLKASSQQNCNQLEQKRENKQQKEGVAEKSQAVGGIAPKSYKQKVVSYCVVGAFTLIYLIGKQ</sequence>
<dbReference type="Proteomes" id="UP000009168">
    <property type="component" value="Unassembled WGS sequence"/>
</dbReference>
<dbReference type="InParanoid" id="I7MAQ3"/>
<reference evidence="3" key="1">
    <citation type="journal article" date="2006" name="PLoS Biol.">
        <title>Macronuclear genome sequence of the ciliate Tetrahymena thermophila, a model eukaryote.</title>
        <authorList>
            <person name="Eisen J.A."/>
            <person name="Coyne R.S."/>
            <person name="Wu M."/>
            <person name="Wu D."/>
            <person name="Thiagarajan M."/>
            <person name="Wortman J.R."/>
            <person name="Badger J.H."/>
            <person name="Ren Q."/>
            <person name="Amedeo P."/>
            <person name="Jones K.M."/>
            <person name="Tallon L.J."/>
            <person name="Delcher A.L."/>
            <person name="Salzberg S.L."/>
            <person name="Silva J.C."/>
            <person name="Haas B.J."/>
            <person name="Majoros W.H."/>
            <person name="Farzad M."/>
            <person name="Carlton J.M."/>
            <person name="Smith R.K. Jr."/>
            <person name="Garg J."/>
            <person name="Pearlman R.E."/>
            <person name="Karrer K.M."/>
            <person name="Sun L."/>
            <person name="Manning G."/>
            <person name="Elde N.C."/>
            <person name="Turkewitz A.P."/>
            <person name="Asai D.J."/>
            <person name="Wilkes D.E."/>
            <person name="Wang Y."/>
            <person name="Cai H."/>
            <person name="Collins K."/>
            <person name="Stewart B.A."/>
            <person name="Lee S.R."/>
            <person name="Wilamowska K."/>
            <person name="Weinberg Z."/>
            <person name="Ruzzo W.L."/>
            <person name="Wloga D."/>
            <person name="Gaertig J."/>
            <person name="Frankel J."/>
            <person name="Tsao C.-C."/>
            <person name="Gorovsky M.A."/>
            <person name="Keeling P.J."/>
            <person name="Waller R.F."/>
            <person name="Patron N.J."/>
            <person name="Cherry J.M."/>
            <person name="Stover N.A."/>
            <person name="Krieger C.J."/>
            <person name="del Toro C."/>
            <person name="Ryder H.F."/>
            <person name="Williamson S.C."/>
            <person name="Barbeau R.A."/>
            <person name="Hamilton E.P."/>
            <person name="Orias E."/>
        </authorList>
    </citation>
    <scope>NUCLEOTIDE SEQUENCE [LARGE SCALE GENOMIC DNA]</scope>
    <source>
        <strain evidence="3">SB210</strain>
    </source>
</reference>
<evidence type="ECO:0000256" key="1">
    <source>
        <dbReference type="SAM" id="Coils"/>
    </source>
</evidence>
<organism evidence="2 3">
    <name type="scientific">Tetrahymena thermophila (strain SB210)</name>
    <dbReference type="NCBI Taxonomy" id="312017"/>
    <lineage>
        <taxon>Eukaryota</taxon>
        <taxon>Sar</taxon>
        <taxon>Alveolata</taxon>
        <taxon>Ciliophora</taxon>
        <taxon>Intramacronucleata</taxon>
        <taxon>Oligohymenophorea</taxon>
        <taxon>Hymenostomatida</taxon>
        <taxon>Tetrahymenina</taxon>
        <taxon>Tetrahymenidae</taxon>
        <taxon>Tetrahymena</taxon>
    </lineage>
</organism>
<dbReference type="GeneID" id="7836926"/>
<gene>
    <name evidence="2" type="ORF">TTHERM_00840130</name>
</gene>
<keyword evidence="1" id="KW-0175">Coiled coil</keyword>
<name>I7MAQ3_TETTS</name>
<accession>I7MAQ3</accession>
<keyword evidence="3" id="KW-1185">Reference proteome</keyword>